<feature type="coiled-coil region" evidence="1">
    <location>
        <begin position="44"/>
        <end position="85"/>
    </location>
</feature>
<evidence type="ECO:0000313" key="2">
    <source>
        <dbReference type="EMBL" id="HEC56909.1"/>
    </source>
</evidence>
<gene>
    <name evidence="2" type="ORF">ENI32_03365</name>
</gene>
<dbReference type="Proteomes" id="UP000885936">
    <property type="component" value="Unassembled WGS sequence"/>
</dbReference>
<feature type="non-terminal residue" evidence="2">
    <location>
        <position position="215"/>
    </location>
</feature>
<dbReference type="EMBL" id="DRIE01000053">
    <property type="protein sequence ID" value="HEC56909.1"/>
    <property type="molecule type" value="Genomic_DNA"/>
</dbReference>
<accession>A0A7J2S2G3</accession>
<proteinExistence type="predicted"/>
<organism evidence="2">
    <name type="scientific">Candidatus Syntropharchaeum butanivorans</name>
    <dbReference type="NCBI Taxonomy" id="1839936"/>
    <lineage>
        <taxon>Archaea</taxon>
        <taxon>Methanobacteriati</taxon>
        <taxon>Methanobacteriota</taxon>
        <taxon>Stenosarchaea group</taxon>
        <taxon>Methanomicrobia</taxon>
        <taxon>Methanosarcinales</taxon>
        <taxon>ANME-2 cluster</taxon>
        <taxon>Candidatus Syntropharchaeum</taxon>
    </lineage>
</organism>
<comment type="caution">
    <text evidence="2">The sequence shown here is derived from an EMBL/GenBank/DDBJ whole genome shotgun (WGS) entry which is preliminary data.</text>
</comment>
<keyword evidence="1" id="KW-0175">Coiled coil</keyword>
<sequence length="215" mass="25008">MRGDEGLRAISKGYCELDLEEEPQLLREILKHKEDLNDLPGDFEERFESLKEEKERKEREKERKIEELKEKLKEREKNLSFMVLDGLLDGKDPDELKDRIMRDPVRRDLEERLSSTIWENQRDGLLEEVLERFENAGYLSMEDGNIKITSKGANLLSRHLLREIACDAGPYGKHVAEETGKSAILTSTTRPYELGDDYDLVDVETTLIKAIERLT</sequence>
<name>A0A7J2S2G3_9EURY</name>
<dbReference type="AlphaFoldDB" id="A0A7J2S2G3"/>
<reference evidence="2" key="1">
    <citation type="journal article" date="2020" name="mSystems">
        <title>Genome- and Community-Level Interaction Insights into Carbon Utilization and Element Cycling Functions of Hydrothermarchaeota in Hydrothermal Sediment.</title>
        <authorList>
            <person name="Zhou Z."/>
            <person name="Liu Y."/>
            <person name="Xu W."/>
            <person name="Pan J."/>
            <person name="Luo Z.H."/>
            <person name="Li M."/>
        </authorList>
    </citation>
    <scope>NUCLEOTIDE SEQUENCE [LARGE SCALE GENOMIC DNA]</scope>
    <source>
        <strain evidence="2">HyVt-386</strain>
    </source>
</reference>
<protein>
    <submittedName>
        <fullName evidence="2">Uncharacterized protein</fullName>
    </submittedName>
</protein>
<evidence type="ECO:0000256" key="1">
    <source>
        <dbReference type="SAM" id="Coils"/>
    </source>
</evidence>